<sequence length="151" mass="17382">MFVYNTDYIGLPRAVSLNASLVSAVGIRKENNDQLQALYSNEFTFERNIRPNFMTTPLQSTKTWSLQPPLQRSRSQFGRPLDFFCHSSRARLFRHSHNCFIHHVHCFAQVSIFKTDFTASHLQKCKIAAPTLITAVAILIGRDYLRLPQHC</sequence>
<dbReference type="EMBL" id="MU005633">
    <property type="protein sequence ID" value="KAF2676543.1"/>
    <property type="molecule type" value="Genomic_DNA"/>
</dbReference>
<evidence type="ECO:0000313" key="1">
    <source>
        <dbReference type="EMBL" id="KAF2676543.1"/>
    </source>
</evidence>
<accession>A0A6G1IEZ3</accession>
<proteinExistence type="predicted"/>
<dbReference type="AlphaFoldDB" id="A0A6G1IEZ3"/>
<protein>
    <submittedName>
        <fullName evidence="1">Uncharacterized protein</fullName>
    </submittedName>
</protein>
<organism evidence="1 2">
    <name type="scientific">Lentithecium fluviatile CBS 122367</name>
    <dbReference type="NCBI Taxonomy" id="1168545"/>
    <lineage>
        <taxon>Eukaryota</taxon>
        <taxon>Fungi</taxon>
        <taxon>Dikarya</taxon>
        <taxon>Ascomycota</taxon>
        <taxon>Pezizomycotina</taxon>
        <taxon>Dothideomycetes</taxon>
        <taxon>Pleosporomycetidae</taxon>
        <taxon>Pleosporales</taxon>
        <taxon>Massarineae</taxon>
        <taxon>Lentitheciaceae</taxon>
        <taxon>Lentithecium</taxon>
    </lineage>
</organism>
<evidence type="ECO:0000313" key="2">
    <source>
        <dbReference type="Proteomes" id="UP000799291"/>
    </source>
</evidence>
<gene>
    <name evidence="1" type="ORF">K458DRAFT_181472</name>
</gene>
<reference evidence="1" key="1">
    <citation type="journal article" date="2020" name="Stud. Mycol.">
        <title>101 Dothideomycetes genomes: a test case for predicting lifestyles and emergence of pathogens.</title>
        <authorList>
            <person name="Haridas S."/>
            <person name="Albert R."/>
            <person name="Binder M."/>
            <person name="Bloem J."/>
            <person name="Labutti K."/>
            <person name="Salamov A."/>
            <person name="Andreopoulos B."/>
            <person name="Baker S."/>
            <person name="Barry K."/>
            <person name="Bills G."/>
            <person name="Bluhm B."/>
            <person name="Cannon C."/>
            <person name="Castanera R."/>
            <person name="Culley D."/>
            <person name="Daum C."/>
            <person name="Ezra D."/>
            <person name="Gonzalez J."/>
            <person name="Henrissat B."/>
            <person name="Kuo A."/>
            <person name="Liang C."/>
            <person name="Lipzen A."/>
            <person name="Lutzoni F."/>
            <person name="Magnuson J."/>
            <person name="Mondo S."/>
            <person name="Nolan M."/>
            <person name="Ohm R."/>
            <person name="Pangilinan J."/>
            <person name="Park H.-J."/>
            <person name="Ramirez L."/>
            <person name="Alfaro M."/>
            <person name="Sun H."/>
            <person name="Tritt A."/>
            <person name="Yoshinaga Y."/>
            <person name="Zwiers L.-H."/>
            <person name="Turgeon B."/>
            <person name="Goodwin S."/>
            <person name="Spatafora J."/>
            <person name="Crous P."/>
            <person name="Grigoriev I."/>
        </authorList>
    </citation>
    <scope>NUCLEOTIDE SEQUENCE</scope>
    <source>
        <strain evidence="1">CBS 122367</strain>
    </source>
</reference>
<name>A0A6G1IEZ3_9PLEO</name>
<keyword evidence="2" id="KW-1185">Reference proteome</keyword>
<dbReference type="Proteomes" id="UP000799291">
    <property type="component" value="Unassembled WGS sequence"/>
</dbReference>